<dbReference type="AlphaFoldDB" id="A0A7C4NPD8"/>
<comment type="caution">
    <text evidence="2">The sequence shown here is derived from an EMBL/GenBank/DDBJ whole genome shotgun (WGS) entry which is preliminary data.</text>
</comment>
<feature type="transmembrane region" description="Helical" evidence="1">
    <location>
        <begin position="6"/>
        <end position="25"/>
    </location>
</feature>
<evidence type="ECO:0000256" key="1">
    <source>
        <dbReference type="SAM" id="Phobius"/>
    </source>
</evidence>
<gene>
    <name evidence="2" type="ORF">ENU20_02075</name>
</gene>
<feature type="transmembrane region" description="Helical" evidence="1">
    <location>
        <begin position="57"/>
        <end position="75"/>
    </location>
</feature>
<dbReference type="EMBL" id="DTBP01000015">
    <property type="protein sequence ID" value="HGQ73849.1"/>
    <property type="molecule type" value="Genomic_DNA"/>
</dbReference>
<reference evidence="2" key="1">
    <citation type="journal article" date="2020" name="mSystems">
        <title>Genome- and Community-Level Interaction Insights into Carbon Utilization and Element Cycling Functions of Hydrothermarchaeota in Hydrothermal Sediment.</title>
        <authorList>
            <person name="Zhou Z."/>
            <person name="Liu Y."/>
            <person name="Xu W."/>
            <person name="Pan J."/>
            <person name="Luo Z.H."/>
            <person name="Li M."/>
        </authorList>
    </citation>
    <scope>NUCLEOTIDE SEQUENCE [LARGE SCALE GENOMIC DNA]</scope>
    <source>
        <strain evidence="2">SpSt-648</strain>
    </source>
</reference>
<keyword evidence="1" id="KW-0812">Transmembrane</keyword>
<organism evidence="2">
    <name type="scientific">Staphylothermus marinus</name>
    <dbReference type="NCBI Taxonomy" id="2280"/>
    <lineage>
        <taxon>Archaea</taxon>
        <taxon>Thermoproteota</taxon>
        <taxon>Thermoprotei</taxon>
        <taxon>Desulfurococcales</taxon>
        <taxon>Desulfurococcaceae</taxon>
        <taxon>Staphylothermus</taxon>
    </lineage>
</organism>
<protein>
    <submittedName>
        <fullName evidence="2">Uncharacterized protein</fullName>
    </submittedName>
</protein>
<keyword evidence="1" id="KW-1133">Transmembrane helix</keyword>
<sequence>MIVLNTPILFLGLFTTAIYIILTFLRIRLSTLFMDFAVFLSSILVAIAVTFNPVWNSLNIALSIFLYINALWLYGIENRVVPRKRTIINPSLPRVFVGLILYLVATWIIFSQLDVRLGMIAILLSIILGTHRMVRIEKTM</sequence>
<feature type="transmembrane region" description="Helical" evidence="1">
    <location>
        <begin position="32"/>
        <end position="51"/>
    </location>
</feature>
<keyword evidence="1" id="KW-0472">Membrane</keyword>
<feature type="transmembrane region" description="Helical" evidence="1">
    <location>
        <begin position="116"/>
        <end position="134"/>
    </location>
</feature>
<evidence type="ECO:0000313" key="2">
    <source>
        <dbReference type="EMBL" id="HGQ73849.1"/>
    </source>
</evidence>
<name>A0A7C4NPD8_STAMA</name>
<accession>A0A7C4NPD8</accession>
<feature type="transmembrane region" description="Helical" evidence="1">
    <location>
        <begin position="87"/>
        <end position="110"/>
    </location>
</feature>
<proteinExistence type="predicted"/>